<name>A0A4Y2H501_ARAVE</name>
<keyword evidence="2" id="KW-1185">Reference proteome</keyword>
<dbReference type="Proteomes" id="UP000499080">
    <property type="component" value="Unassembled WGS sequence"/>
</dbReference>
<gene>
    <name evidence="1" type="ORF">AVEN_3717_1</name>
</gene>
<evidence type="ECO:0000313" key="1">
    <source>
        <dbReference type="EMBL" id="GBM60201.1"/>
    </source>
</evidence>
<dbReference type="EMBL" id="BGPR01257086">
    <property type="protein sequence ID" value="GBM60201.1"/>
    <property type="molecule type" value="Genomic_DNA"/>
</dbReference>
<sequence>MRVPEICGDETLMAESFHSFSAFIDGSKEWVVANLAVDWVSLFSEKG</sequence>
<comment type="caution">
    <text evidence="1">The sequence shown here is derived from an EMBL/GenBank/DDBJ whole genome shotgun (WGS) entry which is preliminary data.</text>
</comment>
<protein>
    <submittedName>
        <fullName evidence="1">Uncharacterized protein</fullName>
    </submittedName>
</protein>
<accession>A0A4Y2H501</accession>
<evidence type="ECO:0000313" key="2">
    <source>
        <dbReference type="Proteomes" id="UP000499080"/>
    </source>
</evidence>
<reference evidence="1 2" key="1">
    <citation type="journal article" date="2019" name="Sci. Rep.">
        <title>Orb-weaving spider Araneus ventricosus genome elucidates the spidroin gene catalogue.</title>
        <authorList>
            <person name="Kono N."/>
            <person name="Nakamura H."/>
            <person name="Ohtoshi R."/>
            <person name="Moran D.A.P."/>
            <person name="Shinohara A."/>
            <person name="Yoshida Y."/>
            <person name="Fujiwara M."/>
            <person name="Mori M."/>
            <person name="Tomita M."/>
            <person name="Arakawa K."/>
        </authorList>
    </citation>
    <scope>NUCLEOTIDE SEQUENCE [LARGE SCALE GENOMIC DNA]</scope>
</reference>
<proteinExistence type="predicted"/>
<organism evidence="1 2">
    <name type="scientific">Araneus ventricosus</name>
    <name type="common">Orbweaver spider</name>
    <name type="synonym">Epeira ventricosa</name>
    <dbReference type="NCBI Taxonomy" id="182803"/>
    <lineage>
        <taxon>Eukaryota</taxon>
        <taxon>Metazoa</taxon>
        <taxon>Ecdysozoa</taxon>
        <taxon>Arthropoda</taxon>
        <taxon>Chelicerata</taxon>
        <taxon>Arachnida</taxon>
        <taxon>Araneae</taxon>
        <taxon>Araneomorphae</taxon>
        <taxon>Entelegynae</taxon>
        <taxon>Araneoidea</taxon>
        <taxon>Araneidae</taxon>
        <taxon>Araneus</taxon>
    </lineage>
</organism>
<dbReference type="AlphaFoldDB" id="A0A4Y2H501"/>
<feature type="non-terminal residue" evidence="1">
    <location>
        <position position="47"/>
    </location>
</feature>